<name>A0AAV4WX86_CAEEX</name>
<keyword evidence="2" id="KW-1185">Reference proteome</keyword>
<accession>A0AAV4WX86</accession>
<dbReference type="InterPro" id="IPR013783">
    <property type="entry name" value="Ig-like_fold"/>
</dbReference>
<dbReference type="EMBL" id="BPLR01016883">
    <property type="protein sequence ID" value="GIY87077.1"/>
    <property type="molecule type" value="Genomic_DNA"/>
</dbReference>
<sequence>MDKKCILLQLYIGYINLLIGESDVSLRQSLTGCSRLVKDLENAVAKKNRTPCVCEGRCYGIENARTPSSPSIMKGQPITLNCTFDLEDDTLYSIKWYKNNVEFFTGKEANRFVVENSFCLHVTGLFGDCLSALLRYPKLKTLDGQKDLSVGTYIKLISHIECVPKGYQTINLEALLQRFLAFDFCVPYGC</sequence>
<evidence type="ECO:0000313" key="2">
    <source>
        <dbReference type="Proteomes" id="UP001054945"/>
    </source>
</evidence>
<evidence type="ECO:0000313" key="1">
    <source>
        <dbReference type="EMBL" id="GIY87077.1"/>
    </source>
</evidence>
<dbReference type="AlphaFoldDB" id="A0AAV4WX86"/>
<protein>
    <recommendedName>
        <fullName evidence="3">Ig-like domain-containing protein</fullName>
    </recommendedName>
</protein>
<dbReference type="Gene3D" id="2.60.40.10">
    <property type="entry name" value="Immunoglobulins"/>
    <property type="match status" value="1"/>
</dbReference>
<dbReference type="SUPFAM" id="SSF48726">
    <property type="entry name" value="Immunoglobulin"/>
    <property type="match status" value="1"/>
</dbReference>
<organism evidence="1 2">
    <name type="scientific">Caerostris extrusa</name>
    <name type="common">Bark spider</name>
    <name type="synonym">Caerostris bankana</name>
    <dbReference type="NCBI Taxonomy" id="172846"/>
    <lineage>
        <taxon>Eukaryota</taxon>
        <taxon>Metazoa</taxon>
        <taxon>Ecdysozoa</taxon>
        <taxon>Arthropoda</taxon>
        <taxon>Chelicerata</taxon>
        <taxon>Arachnida</taxon>
        <taxon>Araneae</taxon>
        <taxon>Araneomorphae</taxon>
        <taxon>Entelegynae</taxon>
        <taxon>Araneoidea</taxon>
        <taxon>Araneidae</taxon>
        <taxon>Caerostris</taxon>
    </lineage>
</organism>
<reference evidence="1 2" key="1">
    <citation type="submission" date="2021-06" db="EMBL/GenBank/DDBJ databases">
        <title>Caerostris extrusa draft genome.</title>
        <authorList>
            <person name="Kono N."/>
            <person name="Arakawa K."/>
        </authorList>
    </citation>
    <scope>NUCLEOTIDE SEQUENCE [LARGE SCALE GENOMIC DNA]</scope>
</reference>
<dbReference type="InterPro" id="IPR036179">
    <property type="entry name" value="Ig-like_dom_sf"/>
</dbReference>
<gene>
    <name evidence="1" type="ORF">CEXT_691241</name>
</gene>
<comment type="caution">
    <text evidence="1">The sequence shown here is derived from an EMBL/GenBank/DDBJ whole genome shotgun (WGS) entry which is preliminary data.</text>
</comment>
<evidence type="ECO:0008006" key="3">
    <source>
        <dbReference type="Google" id="ProtNLM"/>
    </source>
</evidence>
<dbReference type="Proteomes" id="UP001054945">
    <property type="component" value="Unassembled WGS sequence"/>
</dbReference>
<proteinExistence type="predicted"/>